<name>F9DK64_9BACT</name>
<dbReference type="AlphaFoldDB" id="F9DK64"/>
<protein>
    <submittedName>
        <fullName evidence="1">Uncharacterized protein</fullName>
    </submittedName>
</protein>
<evidence type="ECO:0000313" key="2">
    <source>
        <dbReference type="Proteomes" id="UP000004123"/>
    </source>
</evidence>
<dbReference type="Proteomes" id="UP000004123">
    <property type="component" value="Unassembled WGS sequence"/>
</dbReference>
<comment type="caution">
    <text evidence="1">The sequence shown here is derived from an EMBL/GenBank/DDBJ whole genome shotgun (WGS) entry which is preliminary data.</text>
</comment>
<sequence>MAIRQQHYRNPLAAVGSPIYRARIYENTHKMTNGNVRALK</sequence>
<dbReference type="EMBL" id="AFPY01000104">
    <property type="protein sequence ID" value="EGQ14812.1"/>
    <property type="molecule type" value="Genomic_DNA"/>
</dbReference>
<organism evidence="1 2">
    <name type="scientific">Prevotella pallens ATCC 700821</name>
    <dbReference type="NCBI Taxonomy" id="997353"/>
    <lineage>
        <taxon>Bacteria</taxon>
        <taxon>Pseudomonadati</taxon>
        <taxon>Bacteroidota</taxon>
        <taxon>Bacteroidia</taxon>
        <taxon>Bacteroidales</taxon>
        <taxon>Prevotellaceae</taxon>
        <taxon>Prevotella</taxon>
    </lineage>
</organism>
<gene>
    <name evidence="1" type="ORF">HMPREF9144_2056</name>
</gene>
<proteinExistence type="predicted"/>
<evidence type="ECO:0000313" key="1">
    <source>
        <dbReference type="EMBL" id="EGQ14812.1"/>
    </source>
</evidence>
<reference evidence="1 2" key="1">
    <citation type="submission" date="2011-04" db="EMBL/GenBank/DDBJ databases">
        <authorList>
            <person name="Muzny D."/>
            <person name="Qin X."/>
            <person name="Deng J."/>
            <person name="Jiang H."/>
            <person name="Liu Y."/>
            <person name="Qu J."/>
            <person name="Song X.-Z."/>
            <person name="Zhang L."/>
            <person name="Thornton R."/>
            <person name="Coyle M."/>
            <person name="Francisco L."/>
            <person name="Jackson L."/>
            <person name="Javaid M."/>
            <person name="Korchina V."/>
            <person name="Kovar C."/>
            <person name="Mata R."/>
            <person name="Mathew T."/>
            <person name="Ngo R."/>
            <person name="Nguyen L."/>
            <person name="Nguyen N."/>
            <person name="Okwuonu G."/>
            <person name="Ongeri F."/>
            <person name="Pham C."/>
            <person name="Simmons D."/>
            <person name="Wilczek-Boney K."/>
            <person name="Hale W."/>
            <person name="Jakkamsetti A."/>
            <person name="Pham P."/>
            <person name="Ruth R."/>
            <person name="San Lucas F."/>
            <person name="Warren J."/>
            <person name="Zhang J."/>
            <person name="Zhao Z."/>
            <person name="Zhou C."/>
            <person name="Zhu D."/>
            <person name="Lee S."/>
            <person name="Bess C."/>
            <person name="Blankenburg K."/>
            <person name="Forbes L."/>
            <person name="Fu Q."/>
            <person name="Gubbala S."/>
            <person name="Hirani K."/>
            <person name="Jayaseelan J.C."/>
            <person name="Lara F."/>
            <person name="Munidasa M."/>
            <person name="Palculict T."/>
            <person name="Patil S."/>
            <person name="Pu L.-L."/>
            <person name="Saada N."/>
            <person name="Tang L."/>
            <person name="Weissenberger G."/>
            <person name="Zhu Y."/>
            <person name="Hemphill L."/>
            <person name="Shang Y."/>
            <person name="Youmans B."/>
            <person name="Ayvaz T."/>
            <person name="Ross M."/>
            <person name="Santibanez J."/>
            <person name="Aqrawi P."/>
            <person name="Gross S."/>
            <person name="Joshi V."/>
            <person name="Fowler G."/>
            <person name="Nazareth L."/>
            <person name="Reid J."/>
            <person name="Worley K."/>
            <person name="Petrosino J."/>
            <person name="Highlander S."/>
            <person name="Gibbs R."/>
        </authorList>
    </citation>
    <scope>NUCLEOTIDE SEQUENCE [LARGE SCALE GENOMIC DNA]</scope>
    <source>
        <strain evidence="1 2">ATCC 700821</strain>
    </source>
</reference>
<dbReference type="RefSeq" id="WP_006045729.1">
    <property type="nucleotide sequence ID" value="NZ_GL982514.1"/>
</dbReference>
<accession>F9DK64</accession>
<dbReference type="HOGENOM" id="CLU_3294465_0_0_10"/>